<evidence type="ECO:0000256" key="1">
    <source>
        <dbReference type="SAM" id="Coils"/>
    </source>
</evidence>
<keyword evidence="1" id="KW-0175">Coiled coil</keyword>
<name>A0A6C0HWJ0_9ZZZZ</name>
<sequence>MSYKYENNINLIENNFSLLIEQLIKLNEKIELLEGKIDNININFKKNNYIEVNNKWDYVDWECVHLY</sequence>
<feature type="coiled-coil region" evidence="1">
    <location>
        <begin position="16"/>
        <end position="43"/>
    </location>
</feature>
<proteinExistence type="predicted"/>
<protein>
    <submittedName>
        <fullName evidence="2">Uncharacterized protein</fullName>
    </submittedName>
</protein>
<accession>A0A6C0HWJ0</accession>
<evidence type="ECO:0000313" key="2">
    <source>
        <dbReference type="EMBL" id="QHT84535.1"/>
    </source>
</evidence>
<dbReference type="EMBL" id="MN740019">
    <property type="protein sequence ID" value="QHT84535.1"/>
    <property type="molecule type" value="Genomic_DNA"/>
</dbReference>
<dbReference type="AlphaFoldDB" id="A0A6C0HWJ0"/>
<organism evidence="2">
    <name type="scientific">viral metagenome</name>
    <dbReference type="NCBI Taxonomy" id="1070528"/>
    <lineage>
        <taxon>unclassified sequences</taxon>
        <taxon>metagenomes</taxon>
        <taxon>organismal metagenomes</taxon>
    </lineage>
</organism>
<reference evidence="2" key="1">
    <citation type="journal article" date="2020" name="Nature">
        <title>Giant virus diversity and host interactions through global metagenomics.</title>
        <authorList>
            <person name="Schulz F."/>
            <person name="Roux S."/>
            <person name="Paez-Espino D."/>
            <person name="Jungbluth S."/>
            <person name="Walsh D.A."/>
            <person name="Denef V.J."/>
            <person name="McMahon K.D."/>
            <person name="Konstantinidis K.T."/>
            <person name="Eloe-Fadrosh E.A."/>
            <person name="Kyrpides N.C."/>
            <person name="Woyke T."/>
        </authorList>
    </citation>
    <scope>NUCLEOTIDE SEQUENCE</scope>
    <source>
        <strain evidence="2">GVMAG-M-3300023184-177</strain>
    </source>
</reference>